<accession>A0A1I5JL08</accession>
<reference evidence="3" key="1">
    <citation type="submission" date="2016-10" db="EMBL/GenBank/DDBJ databases">
        <authorList>
            <person name="Varghese N."/>
            <person name="Submissions S."/>
        </authorList>
    </citation>
    <scope>NUCLEOTIDE SEQUENCE [LARGE SCALE GENOMIC DNA]</scope>
    <source>
        <strain evidence="3">DSM 44208</strain>
    </source>
</reference>
<sequence length="105" mass="11338">MSAPALVFLAPPPSGGPHDPADPPVAPPARDRDRQPAGPLRMTRGARQAAEGMRVTDADVQECLDAPDDATPDERTPSRTHFRRGRLVVLAAADGTVLRVDRRRR</sequence>
<proteinExistence type="predicted"/>
<keyword evidence="3" id="KW-1185">Reference proteome</keyword>
<dbReference type="Proteomes" id="UP000198857">
    <property type="component" value="Unassembled WGS sequence"/>
</dbReference>
<dbReference type="RefSeq" id="WP_169063740.1">
    <property type="nucleotide sequence ID" value="NZ_FOWQ01000001.1"/>
</dbReference>
<dbReference type="AlphaFoldDB" id="A0A1I5JL08"/>
<name>A0A1I5JL08_9ACTN</name>
<dbReference type="EMBL" id="FOWQ01000001">
    <property type="protein sequence ID" value="SFO73223.1"/>
    <property type="molecule type" value="Genomic_DNA"/>
</dbReference>
<evidence type="ECO:0000256" key="1">
    <source>
        <dbReference type="SAM" id="MobiDB-lite"/>
    </source>
</evidence>
<evidence type="ECO:0000313" key="2">
    <source>
        <dbReference type="EMBL" id="SFO73223.1"/>
    </source>
</evidence>
<organism evidence="2 3">
    <name type="scientific">Geodermatophilus dictyosporus</name>
    <dbReference type="NCBI Taxonomy" id="1523247"/>
    <lineage>
        <taxon>Bacteria</taxon>
        <taxon>Bacillati</taxon>
        <taxon>Actinomycetota</taxon>
        <taxon>Actinomycetes</taxon>
        <taxon>Geodermatophilales</taxon>
        <taxon>Geodermatophilaceae</taxon>
        <taxon>Geodermatophilus</taxon>
    </lineage>
</organism>
<feature type="region of interest" description="Disordered" evidence="1">
    <location>
        <begin position="1"/>
        <end position="57"/>
    </location>
</feature>
<gene>
    <name evidence="2" type="ORF">SAMN05660464_0820</name>
</gene>
<protein>
    <submittedName>
        <fullName evidence="2">Uncharacterized protein</fullName>
    </submittedName>
</protein>
<evidence type="ECO:0000313" key="3">
    <source>
        <dbReference type="Proteomes" id="UP000198857"/>
    </source>
</evidence>